<feature type="compositionally biased region" description="Polar residues" evidence="1">
    <location>
        <begin position="485"/>
        <end position="499"/>
    </location>
</feature>
<feature type="transmembrane region" description="Helical" evidence="2">
    <location>
        <begin position="12"/>
        <end position="32"/>
    </location>
</feature>
<keyword evidence="2" id="KW-1133">Transmembrane helix</keyword>
<feature type="region of interest" description="Disordered" evidence="1">
    <location>
        <begin position="482"/>
        <end position="503"/>
    </location>
</feature>
<feature type="transmembrane region" description="Helical" evidence="2">
    <location>
        <begin position="348"/>
        <end position="369"/>
    </location>
</feature>
<feature type="domain" description="Type VI secretion system IcmF C-terminal" evidence="3">
    <location>
        <begin position="1006"/>
        <end position="1109"/>
    </location>
</feature>
<dbReference type="PANTHER" id="PTHR36153:SF1">
    <property type="entry name" value="TYPE VI SECRETION SYSTEM COMPONENT TSSM1"/>
    <property type="match status" value="1"/>
</dbReference>
<feature type="transmembrane region" description="Helical" evidence="2">
    <location>
        <begin position="44"/>
        <end position="67"/>
    </location>
</feature>
<comment type="caution">
    <text evidence="6">The sequence shown here is derived from an EMBL/GenBank/DDBJ whole genome shotgun (WGS) entry which is preliminary data.</text>
</comment>
<proteinExistence type="predicted"/>
<sequence length="1155" mass="127034">MSEVTPRRRQVVRGVLVLIAIAAIAAACFIWSDDNHFPTPLQKQHAIMLLLASLLGVVILIALWGTFRRKSRYRMDWHARKVQKQPVKPAKPDPFLPLHRYLESHYSWLERQSKPWLLVMGSEALVKAHFPFLVEQHWQDTKQAVLVWAGDKEIVPPRGWRGLRGAIRKPAEGIILVSDGVTAHGRDVADLARASGFALPVHALLAPAVPGYRLDDAPDILLACAPAVLQDTQQTGALVQRLVAPLSQAGMAAVCQDRKACFDIALSQYLEQQSGALGRWMAQWTQFLPRQQEVHGLWFVPTPPAIQLPDRTGDDQAILQSRAQDAAHDIRLPVSWLRTFRWARRPRLAFSAFDWCCCIGTMLAVPWGLGTCYSYTQNKRWVTQVHSNLTRMQTAASLKAAFPAMIVVQGDIALLEYQQAHGAPWLTRFGLNHSEQLLRAMWQPYGLAANKWLVQPVQQQLAAQLKVLNIVPLDGGNGVEVLGDSASTAPQAKDQSNSPEAIGKSGYDTLKTWLMLSDAKHADGGFLAPRLAQTGRVVWPALPMDSVGQVATFYANHLAAQPGWQLAGNDDILFGARQTLSGLIDLKQADDTLYHQLLADTKARYPDPTMGQLLGGRDFRGLWSVQGRLPGTFTRQAYEGYVRDAIVQLSKQTGTSGDWVLGQQTSQQAQTPEDIQASLTRRYFTDFGYAWQNFLNRLVWVPESGLSGTAQQLRTYADAQQSPLAALMKTIVWQAQAGTQQHNLADSLVEKARNAFSNKSADPAQQPAITALVGPLTDTFGPLLRLMGPETNGGSGTSGANGGGSGNAGTTLSLQSYLDRASTARLVLDQALAAPDPDAFALQAAQAVFQGQGGDMVQARNEARLVAASLGSGYAGMGDNLFLKPLEQAWLALMQPASASLNSLWCDSVWIPFNSAMGGRYPFNDTDKEVGLAELARFIAPQGVIAEFAKTELGGLLKREGDQWVPNPLNAQSVRFNVDFLNALNKLSRLSSRLYAEGNGKVRFDLMAMGNPKLTDSKLTIDGQTLDYFNQQQSWERFSWPGSDPDKTGGALSWDRLQGGPTQQEKYIGTWGFIRLLDKAKVEQVDRADWRIDWALDEQTHLRYAVRTQSGAGPLELLQLRHFKLPEKIFITGREMAVVTPALRPSGLPSVGREP</sequence>
<dbReference type="InterPro" id="IPR053156">
    <property type="entry name" value="T6SS_TssM-like"/>
</dbReference>
<accession>A0ABQ2PMA3</accession>
<dbReference type="Pfam" id="PF21070">
    <property type="entry name" value="IcmF_helical"/>
    <property type="match status" value="1"/>
</dbReference>
<feature type="domain" description="IcmF-related" evidence="4">
    <location>
        <begin position="417"/>
        <end position="732"/>
    </location>
</feature>
<dbReference type="PROSITE" id="PS51257">
    <property type="entry name" value="PROKAR_LIPOPROTEIN"/>
    <property type="match status" value="1"/>
</dbReference>
<evidence type="ECO:0000259" key="5">
    <source>
        <dbReference type="Pfam" id="PF21070"/>
    </source>
</evidence>
<dbReference type="RefSeq" id="WP_188693144.1">
    <property type="nucleotide sequence ID" value="NZ_BMLY01000003.1"/>
</dbReference>
<dbReference type="InterPro" id="IPR048677">
    <property type="entry name" value="TssM1_hel"/>
</dbReference>
<evidence type="ECO:0000256" key="2">
    <source>
        <dbReference type="SAM" id="Phobius"/>
    </source>
</evidence>
<keyword evidence="2" id="KW-0812">Transmembrane</keyword>
<keyword evidence="7" id="KW-1185">Reference proteome</keyword>
<name>A0ABQ2PMA3_9NEIS</name>
<protein>
    <submittedName>
        <fullName evidence="6">Type VI secretion system protein ImpL</fullName>
    </submittedName>
</protein>
<organism evidence="6 7">
    <name type="scientific">Silvimonas amylolytica</name>
    <dbReference type="NCBI Taxonomy" id="449663"/>
    <lineage>
        <taxon>Bacteria</taxon>
        <taxon>Pseudomonadati</taxon>
        <taxon>Pseudomonadota</taxon>
        <taxon>Betaproteobacteria</taxon>
        <taxon>Neisseriales</taxon>
        <taxon>Chitinibacteraceae</taxon>
        <taxon>Silvimonas</taxon>
    </lineage>
</organism>
<feature type="compositionally biased region" description="Gly residues" evidence="1">
    <location>
        <begin position="791"/>
        <end position="806"/>
    </location>
</feature>
<dbReference type="Proteomes" id="UP000621859">
    <property type="component" value="Unassembled WGS sequence"/>
</dbReference>
<evidence type="ECO:0000313" key="6">
    <source>
        <dbReference type="EMBL" id="GGP26355.1"/>
    </source>
</evidence>
<dbReference type="InterPro" id="IPR010623">
    <property type="entry name" value="IcmF_C"/>
</dbReference>
<dbReference type="Pfam" id="PF06761">
    <property type="entry name" value="IcmF-related"/>
    <property type="match status" value="1"/>
</dbReference>
<reference evidence="7" key="1">
    <citation type="journal article" date="2019" name="Int. J. Syst. Evol. Microbiol.">
        <title>The Global Catalogue of Microorganisms (GCM) 10K type strain sequencing project: providing services to taxonomists for standard genome sequencing and annotation.</title>
        <authorList>
            <consortium name="The Broad Institute Genomics Platform"/>
            <consortium name="The Broad Institute Genome Sequencing Center for Infectious Disease"/>
            <person name="Wu L."/>
            <person name="Ma J."/>
        </authorList>
    </citation>
    <scope>NUCLEOTIDE SEQUENCE [LARGE SCALE GENOMIC DNA]</scope>
    <source>
        <strain evidence="7">CGMCC 1.8860</strain>
    </source>
</reference>
<dbReference type="PANTHER" id="PTHR36153">
    <property type="entry name" value="INNER MEMBRANE PROTEIN-RELATED"/>
    <property type="match status" value="1"/>
</dbReference>
<dbReference type="InterPro" id="IPR009612">
    <property type="entry name" value="IcmF-rel"/>
</dbReference>
<evidence type="ECO:0000259" key="3">
    <source>
        <dbReference type="Pfam" id="PF06744"/>
    </source>
</evidence>
<keyword evidence="2" id="KW-0472">Membrane</keyword>
<dbReference type="EMBL" id="BMLY01000003">
    <property type="protein sequence ID" value="GGP26355.1"/>
    <property type="molecule type" value="Genomic_DNA"/>
</dbReference>
<evidence type="ECO:0000256" key="1">
    <source>
        <dbReference type="SAM" id="MobiDB-lite"/>
    </source>
</evidence>
<gene>
    <name evidence="6" type="primary">impL</name>
    <name evidence="6" type="ORF">GCM10010971_21740</name>
</gene>
<feature type="domain" description="Type VI secretion system component TssM1 helical" evidence="5">
    <location>
        <begin position="896"/>
        <end position="999"/>
    </location>
</feature>
<evidence type="ECO:0000259" key="4">
    <source>
        <dbReference type="Pfam" id="PF06761"/>
    </source>
</evidence>
<dbReference type="Pfam" id="PF06744">
    <property type="entry name" value="IcmF_C"/>
    <property type="match status" value="1"/>
</dbReference>
<evidence type="ECO:0000313" key="7">
    <source>
        <dbReference type="Proteomes" id="UP000621859"/>
    </source>
</evidence>
<feature type="region of interest" description="Disordered" evidence="1">
    <location>
        <begin position="786"/>
        <end position="806"/>
    </location>
</feature>